<keyword evidence="2" id="KW-1185">Reference proteome</keyword>
<evidence type="ECO:0000313" key="1">
    <source>
        <dbReference type="EnsemblMetazoa" id="XP_050499834.1"/>
    </source>
</evidence>
<dbReference type="EnsemblMetazoa" id="XM_050643876.1">
    <property type="protein sequence ID" value="XP_050499833.1"/>
    <property type="gene ID" value="LOC126880134"/>
</dbReference>
<dbReference type="RefSeq" id="XP_050499850.1">
    <property type="nucleotide sequence ID" value="XM_050643893.1"/>
</dbReference>
<dbReference type="GeneID" id="126880148"/>
<name>A0ABM5JPH2_DIAVI</name>
<dbReference type="RefSeq" id="XP_050506960.1">
    <property type="nucleotide sequence ID" value="XM_050651003.1"/>
</dbReference>
<evidence type="ECO:0000313" key="2">
    <source>
        <dbReference type="Proteomes" id="UP001652700"/>
    </source>
</evidence>
<dbReference type="GeneID" id="126880135"/>
<protein>
    <submittedName>
        <fullName evidence="1">Uncharacterized protein</fullName>
    </submittedName>
</protein>
<dbReference type="RefSeq" id="XP_050499939.1">
    <property type="nucleotide sequence ID" value="XM_050643982.1"/>
</dbReference>
<dbReference type="GeneID" id="126884776"/>
<organism evidence="1 2">
    <name type="scientific">Diabrotica virgifera virgifera</name>
    <name type="common">western corn rootworm</name>
    <dbReference type="NCBI Taxonomy" id="50390"/>
    <lineage>
        <taxon>Eukaryota</taxon>
        <taxon>Metazoa</taxon>
        <taxon>Ecdysozoa</taxon>
        <taxon>Arthropoda</taxon>
        <taxon>Hexapoda</taxon>
        <taxon>Insecta</taxon>
        <taxon>Pterygota</taxon>
        <taxon>Neoptera</taxon>
        <taxon>Endopterygota</taxon>
        <taxon>Coleoptera</taxon>
        <taxon>Polyphaga</taxon>
        <taxon>Cucujiformia</taxon>
        <taxon>Chrysomeloidea</taxon>
        <taxon>Chrysomelidae</taxon>
        <taxon>Galerucinae</taxon>
        <taxon>Diabroticina</taxon>
        <taxon>Diabroticites</taxon>
        <taxon>Diabrotica</taxon>
    </lineage>
</organism>
<dbReference type="EnsemblMetazoa" id="XM_050643982.1">
    <property type="protein sequence ID" value="XP_050499939.1"/>
    <property type="gene ID" value="LOC126880195"/>
</dbReference>
<dbReference type="RefSeq" id="XP_050499833.1">
    <property type="nucleotide sequence ID" value="XM_050643876.1"/>
</dbReference>
<dbReference type="Proteomes" id="UP001652700">
    <property type="component" value="Unplaced"/>
</dbReference>
<accession>A0ABM5JPH2</accession>
<reference evidence="1" key="1">
    <citation type="submission" date="2025-05" db="UniProtKB">
        <authorList>
            <consortium name="EnsemblMetazoa"/>
        </authorList>
    </citation>
    <scope>IDENTIFICATION</scope>
</reference>
<dbReference type="GeneID" id="126880195"/>
<dbReference type="GeneID" id="126880134"/>
<dbReference type="RefSeq" id="XP_050499834.1">
    <property type="nucleotide sequence ID" value="XM_050643877.1"/>
</dbReference>
<dbReference type="EnsemblMetazoa" id="XM_050643877.1">
    <property type="protein sequence ID" value="XP_050499834.1"/>
    <property type="gene ID" value="LOC126880135"/>
</dbReference>
<dbReference type="EnsemblMetazoa" id="XM_050643893.1">
    <property type="protein sequence ID" value="XP_050499850.1"/>
    <property type="gene ID" value="LOC126880148"/>
</dbReference>
<dbReference type="EnsemblMetazoa" id="XM_050651003.1">
    <property type="protein sequence ID" value="XP_050506960.1"/>
    <property type="gene ID" value="LOC126884776"/>
</dbReference>
<sequence length="169" mass="19029">MSNTNGNPPRKNYTEREREKCLLLEIIGKYKHIKLKTNNVPMLCPPTKTMKPGKNSAEFPRTPKQLNTAYINLKRVTSQKVAEENIQKYNEQKVLDQLKRDQTADKKDILATGGGTFRPRLTDVGAQMLSLIGNQIQPLPNSCDSASGFFTSVAQDSQVEVDYLQLEDT</sequence>
<proteinExistence type="predicted"/>